<dbReference type="AlphaFoldDB" id="A0A059ZXU7"/>
<dbReference type="SUPFAM" id="SSF54593">
    <property type="entry name" value="Glyoxalase/Bleomycin resistance protein/Dihydroxybiphenyl dioxygenase"/>
    <property type="match status" value="1"/>
</dbReference>
<dbReference type="eggNOG" id="COG3185">
    <property type="taxonomic scope" value="Bacteria"/>
</dbReference>
<dbReference type="EMBL" id="CP005986">
    <property type="protein sequence ID" value="AIA54806.1"/>
    <property type="molecule type" value="Genomic_DNA"/>
</dbReference>
<dbReference type="RefSeq" id="WP_038471676.1">
    <property type="nucleotide sequence ID" value="NZ_CP005986.1"/>
</dbReference>
<dbReference type="KEGG" id="acz:Acaty_c0930"/>
<protein>
    <submittedName>
        <fullName evidence="1">Uncharacterized protein</fullName>
    </submittedName>
</protein>
<dbReference type="InterPro" id="IPR029068">
    <property type="entry name" value="Glyas_Bleomycin-R_OHBP_Dase"/>
</dbReference>
<proteinExistence type="predicted"/>
<evidence type="ECO:0000313" key="2">
    <source>
        <dbReference type="Proteomes" id="UP000005522"/>
    </source>
</evidence>
<gene>
    <name evidence="1" type="ORF">Acaty_c0930</name>
</gene>
<accession>A0A059ZXU7</accession>
<reference evidence="1 2" key="1">
    <citation type="journal article" date="2009" name="J. Bacteriol.">
        <title>Draft genome sequence of the extremely acidophilic bacterium Acidithiobacillus caldus ATCC 51756 reveals metabolic versatility in the genus Acidithiobacillus.</title>
        <authorList>
            <person name="Valdes J."/>
            <person name="Quatrini R."/>
            <person name="Hallberg K."/>
            <person name="Dopson M."/>
            <person name="Valenzuela P.D."/>
            <person name="Holmes D.S."/>
        </authorList>
    </citation>
    <scope>NUCLEOTIDE SEQUENCE [LARGE SCALE GENOMIC DNA]</scope>
    <source>
        <strain evidence="2">ATCC 51756 / DSM 8584 / KU</strain>
    </source>
</reference>
<dbReference type="HOGENOM" id="CLU_677576_0_0_6"/>
<dbReference type="Proteomes" id="UP000005522">
    <property type="component" value="Chromosome"/>
</dbReference>
<evidence type="ECO:0000313" key="1">
    <source>
        <dbReference type="EMBL" id="AIA54806.1"/>
    </source>
</evidence>
<name>A0A059ZXU7_ACICK</name>
<organism evidence="1 2">
    <name type="scientific">Acidithiobacillus caldus (strain ATCC 51756 / DSM 8584 / KU)</name>
    <dbReference type="NCBI Taxonomy" id="637389"/>
    <lineage>
        <taxon>Bacteria</taxon>
        <taxon>Pseudomonadati</taxon>
        <taxon>Pseudomonadota</taxon>
        <taxon>Acidithiobacillia</taxon>
        <taxon>Acidithiobacillales</taxon>
        <taxon>Acidithiobacillaceae</taxon>
        <taxon>Acidithiobacillus</taxon>
    </lineage>
</organism>
<sequence length="411" mass="47091">MLSSMSFPRYGDKENSDFFERWLPRILEDRDREGLTENIRRIDALMLTVEPGHSAAYVHELCLMTPYDYQSTLESEQHSTHILRIDQNAPDLLVREVKDPELRGIFRSLNEVYPIGAKRPNSRYMGEVFQVEDLDSLVATQKAREVRFFNADQIRQLELPTNMAIVKPSPYTHNIVAYWERPEGSERRYALGKAVVRPDMEHAYLKAKEQREALGIQRLLLPIDHLATRIYSQNREVAILEYLTLSSYYYWGSYDIPDQNSSTNVTKSVHYEDVLRSPAKVFTAANHPYFCNHLIGKPSPTESFARNFGPRLHHIAVAIPDGRTADQLNIDYVVNSLRESGQKFLLEVIGSEREGLKQIFSSASEHSSLIIEYVQRFHGFQGFFAKENVADLTAAAGADETLRSLETESRG</sequence>